<evidence type="ECO:0000313" key="2">
    <source>
        <dbReference type="Proteomes" id="UP001302126"/>
    </source>
</evidence>
<organism evidence="1 2">
    <name type="scientific">Podospora australis</name>
    <dbReference type="NCBI Taxonomy" id="1536484"/>
    <lineage>
        <taxon>Eukaryota</taxon>
        <taxon>Fungi</taxon>
        <taxon>Dikarya</taxon>
        <taxon>Ascomycota</taxon>
        <taxon>Pezizomycotina</taxon>
        <taxon>Sordariomycetes</taxon>
        <taxon>Sordariomycetidae</taxon>
        <taxon>Sordariales</taxon>
        <taxon>Podosporaceae</taxon>
        <taxon>Podospora</taxon>
    </lineage>
</organism>
<keyword evidence="2" id="KW-1185">Reference proteome</keyword>
<dbReference type="Proteomes" id="UP001302126">
    <property type="component" value="Unassembled WGS sequence"/>
</dbReference>
<proteinExistence type="predicted"/>
<dbReference type="AlphaFoldDB" id="A0AAN6X5F1"/>
<protein>
    <submittedName>
        <fullName evidence="1">Uncharacterized protein</fullName>
    </submittedName>
</protein>
<evidence type="ECO:0000313" key="1">
    <source>
        <dbReference type="EMBL" id="KAK4192452.1"/>
    </source>
</evidence>
<reference evidence="1" key="2">
    <citation type="submission" date="2023-05" db="EMBL/GenBank/DDBJ databases">
        <authorList>
            <consortium name="Lawrence Berkeley National Laboratory"/>
            <person name="Steindorff A."/>
            <person name="Hensen N."/>
            <person name="Bonometti L."/>
            <person name="Westerberg I."/>
            <person name="Brannstrom I.O."/>
            <person name="Guillou S."/>
            <person name="Cros-Aarteil S."/>
            <person name="Calhoun S."/>
            <person name="Haridas S."/>
            <person name="Kuo A."/>
            <person name="Mondo S."/>
            <person name="Pangilinan J."/>
            <person name="Riley R."/>
            <person name="Labutti K."/>
            <person name="Andreopoulos B."/>
            <person name="Lipzen A."/>
            <person name="Chen C."/>
            <person name="Yanf M."/>
            <person name="Daum C."/>
            <person name="Ng V."/>
            <person name="Clum A."/>
            <person name="Ohm R."/>
            <person name="Martin F."/>
            <person name="Silar P."/>
            <person name="Natvig D."/>
            <person name="Lalanne C."/>
            <person name="Gautier V."/>
            <person name="Ament-Velasquez S.L."/>
            <person name="Kruys A."/>
            <person name="Hutchinson M.I."/>
            <person name="Powell A.J."/>
            <person name="Barry K."/>
            <person name="Miller A.N."/>
            <person name="Grigoriev I.V."/>
            <person name="Debuchy R."/>
            <person name="Gladieux P."/>
            <person name="Thoren M.H."/>
            <person name="Johannesson H."/>
        </authorList>
    </citation>
    <scope>NUCLEOTIDE SEQUENCE</scope>
    <source>
        <strain evidence="1">PSN309</strain>
    </source>
</reference>
<reference evidence="1" key="1">
    <citation type="journal article" date="2023" name="Mol. Phylogenet. Evol.">
        <title>Genome-scale phylogeny and comparative genomics of the fungal order Sordariales.</title>
        <authorList>
            <person name="Hensen N."/>
            <person name="Bonometti L."/>
            <person name="Westerberg I."/>
            <person name="Brannstrom I.O."/>
            <person name="Guillou S."/>
            <person name="Cros-Aarteil S."/>
            <person name="Calhoun S."/>
            <person name="Haridas S."/>
            <person name="Kuo A."/>
            <person name="Mondo S."/>
            <person name="Pangilinan J."/>
            <person name="Riley R."/>
            <person name="LaButti K."/>
            <person name="Andreopoulos B."/>
            <person name="Lipzen A."/>
            <person name="Chen C."/>
            <person name="Yan M."/>
            <person name="Daum C."/>
            <person name="Ng V."/>
            <person name="Clum A."/>
            <person name="Steindorff A."/>
            <person name="Ohm R.A."/>
            <person name="Martin F."/>
            <person name="Silar P."/>
            <person name="Natvig D.O."/>
            <person name="Lalanne C."/>
            <person name="Gautier V."/>
            <person name="Ament-Velasquez S.L."/>
            <person name="Kruys A."/>
            <person name="Hutchinson M.I."/>
            <person name="Powell A.J."/>
            <person name="Barry K."/>
            <person name="Miller A.N."/>
            <person name="Grigoriev I.V."/>
            <person name="Debuchy R."/>
            <person name="Gladieux P."/>
            <person name="Hiltunen Thoren M."/>
            <person name="Johannesson H."/>
        </authorList>
    </citation>
    <scope>NUCLEOTIDE SEQUENCE</scope>
    <source>
        <strain evidence="1">PSN309</strain>
    </source>
</reference>
<dbReference type="EMBL" id="MU864354">
    <property type="protein sequence ID" value="KAK4192452.1"/>
    <property type="molecule type" value="Genomic_DNA"/>
</dbReference>
<comment type="caution">
    <text evidence="1">The sequence shown here is derived from an EMBL/GenBank/DDBJ whole genome shotgun (WGS) entry which is preliminary data.</text>
</comment>
<accession>A0AAN6X5F1</accession>
<gene>
    <name evidence="1" type="ORF">QBC35DRAFT_469792</name>
</gene>
<sequence length="210" mass="23408">MAWPPWPASDENECAGCLARTGYIAVAFDGAAKRNRGLKMHSLRALGRIEDRARVDLMPDRRHSHSGAGGSLIRTKYEKWVQPLGQASRPPLLCEQNGIPEVQMRDLAIGFQFPMNDLCTRHPDGPWRAVWLLTAPQHPQEALVEWFWPLFKVQPRTAVEGSPTTYKTARPPVNPRTAVRTALLALSAAERFSPGVGGRLKNKKSFLKPP</sequence>
<name>A0AAN6X5F1_9PEZI</name>